<dbReference type="PANTHER" id="PTHR33499">
    <property type="entry name" value="OS12G0282400 PROTEIN-RELATED"/>
    <property type="match status" value="1"/>
</dbReference>
<dbReference type="PANTHER" id="PTHR33499:SF11">
    <property type="entry name" value="NO APICAL MERISTEM-ASSOCIATED C-TERMINAL DOMAIN-CONTAINING PROTEIN"/>
    <property type="match status" value="1"/>
</dbReference>
<proteinExistence type="predicted"/>
<organism evidence="2 3">
    <name type="scientific">Cinchona calisaya</name>
    <dbReference type="NCBI Taxonomy" id="153742"/>
    <lineage>
        <taxon>Eukaryota</taxon>
        <taxon>Viridiplantae</taxon>
        <taxon>Streptophyta</taxon>
        <taxon>Embryophyta</taxon>
        <taxon>Tracheophyta</taxon>
        <taxon>Spermatophyta</taxon>
        <taxon>Magnoliopsida</taxon>
        <taxon>eudicotyledons</taxon>
        <taxon>Gunneridae</taxon>
        <taxon>Pentapetalae</taxon>
        <taxon>asterids</taxon>
        <taxon>lamiids</taxon>
        <taxon>Gentianales</taxon>
        <taxon>Rubiaceae</taxon>
        <taxon>Cinchonoideae</taxon>
        <taxon>Cinchoneae</taxon>
        <taxon>Cinchona</taxon>
    </lineage>
</organism>
<evidence type="ECO:0000313" key="2">
    <source>
        <dbReference type="EMBL" id="KAL3523090.1"/>
    </source>
</evidence>
<gene>
    <name evidence="2" type="ORF">ACH5RR_015924</name>
</gene>
<accession>A0ABD2ZXL6</accession>
<feature type="compositionally biased region" description="Basic and acidic residues" evidence="1">
    <location>
        <begin position="226"/>
        <end position="240"/>
    </location>
</feature>
<feature type="region of interest" description="Disordered" evidence="1">
    <location>
        <begin position="226"/>
        <end position="248"/>
    </location>
</feature>
<protein>
    <submittedName>
        <fullName evidence="2">Uncharacterized protein</fullName>
    </submittedName>
</protein>
<keyword evidence="3" id="KW-1185">Reference proteome</keyword>
<comment type="caution">
    <text evidence="2">The sequence shown here is derived from an EMBL/GenBank/DDBJ whole genome shotgun (WGS) entry which is preliminary data.</text>
</comment>
<evidence type="ECO:0000256" key="1">
    <source>
        <dbReference type="SAM" id="MobiDB-lite"/>
    </source>
</evidence>
<sequence>MIFGGGSSTKTSRDEQLSPTAGGVQNSGSPNSLHLESNHSIACAKVTCVIRKYGKWKTQKWVKLPKTYQEDMLKMVTSKFLHDEEAHVKPSLMKQLNSQYQNRQYHLHKLFLKYKTKEEPLLKCPDYMKVPDWIYLCDSFSSLDFKDRSDKNKINRTNLKTTHTVGTKSYLHHKTERTKMKELLSKHESDGPNKTEDDIVGHVPGYVRDLGAQKPKLLAKDLAEIEETTKGKKTEQRSTELEVQVKVQ</sequence>
<dbReference type="EMBL" id="JBJUIK010000007">
    <property type="protein sequence ID" value="KAL3523090.1"/>
    <property type="molecule type" value="Genomic_DNA"/>
</dbReference>
<reference evidence="2 3" key="1">
    <citation type="submission" date="2024-11" db="EMBL/GenBank/DDBJ databases">
        <title>A near-complete genome assembly of Cinchona calisaya.</title>
        <authorList>
            <person name="Lian D.C."/>
            <person name="Zhao X.W."/>
            <person name="Wei L."/>
        </authorList>
    </citation>
    <scope>NUCLEOTIDE SEQUENCE [LARGE SCALE GENOMIC DNA]</scope>
    <source>
        <tissue evidence="2">Nenye</tissue>
    </source>
</reference>
<feature type="compositionally biased region" description="Polar residues" evidence="1">
    <location>
        <begin position="17"/>
        <end position="32"/>
    </location>
</feature>
<name>A0ABD2ZXL6_9GENT</name>
<dbReference type="AlphaFoldDB" id="A0ABD2ZXL6"/>
<evidence type="ECO:0000313" key="3">
    <source>
        <dbReference type="Proteomes" id="UP001630127"/>
    </source>
</evidence>
<dbReference type="Proteomes" id="UP001630127">
    <property type="component" value="Unassembled WGS sequence"/>
</dbReference>
<feature type="region of interest" description="Disordered" evidence="1">
    <location>
        <begin position="1"/>
        <end position="32"/>
    </location>
</feature>